<reference evidence="3" key="1">
    <citation type="submission" date="2014-09" db="EMBL/GenBank/DDBJ databases">
        <authorList>
            <person name="Hjerde E."/>
        </authorList>
    </citation>
    <scope>NUCLEOTIDE SEQUENCE [LARGE SCALE GENOMIC DNA]</scope>
    <source>
        <strain evidence="3">06/09/139</strain>
    </source>
</reference>
<evidence type="ECO:0000256" key="1">
    <source>
        <dbReference type="SAM" id="Phobius"/>
    </source>
</evidence>
<accession>A0A090K024</accession>
<feature type="transmembrane region" description="Helical" evidence="1">
    <location>
        <begin position="19"/>
        <end position="37"/>
    </location>
</feature>
<keyword evidence="1" id="KW-0472">Membrane</keyword>
<dbReference type="Proteomes" id="UP000032427">
    <property type="component" value="Chromosome 2"/>
</dbReference>
<proteinExistence type="predicted"/>
<dbReference type="KEGG" id="awd:AWOD_II_0408"/>
<feature type="transmembrane region" description="Helical" evidence="1">
    <location>
        <begin position="187"/>
        <end position="209"/>
    </location>
</feature>
<protein>
    <submittedName>
        <fullName evidence="2">Membrane protein</fullName>
    </submittedName>
</protein>
<evidence type="ECO:0000313" key="3">
    <source>
        <dbReference type="Proteomes" id="UP000032427"/>
    </source>
</evidence>
<dbReference type="STRING" id="80852.AWOD_II_0408"/>
<organism evidence="2 3">
    <name type="scientific">Aliivibrio wodanis</name>
    <dbReference type="NCBI Taxonomy" id="80852"/>
    <lineage>
        <taxon>Bacteria</taxon>
        <taxon>Pseudomonadati</taxon>
        <taxon>Pseudomonadota</taxon>
        <taxon>Gammaproteobacteria</taxon>
        <taxon>Vibrionales</taxon>
        <taxon>Vibrionaceae</taxon>
        <taxon>Aliivibrio</taxon>
    </lineage>
</organism>
<keyword evidence="1" id="KW-1133">Transmembrane helix</keyword>
<name>A0A090K024_9GAMM</name>
<dbReference type="HOGENOM" id="CLU_1222662_0_0_6"/>
<dbReference type="GeneID" id="28542657"/>
<gene>
    <name evidence="2" type="ORF">AWOD_II_0408</name>
</gene>
<dbReference type="OrthoDB" id="6366276at2"/>
<keyword evidence="3" id="KW-1185">Reference proteome</keyword>
<dbReference type="EMBL" id="LN554847">
    <property type="protein sequence ID" value="CED57053.1"/>
    <property type="molecule type" value="Genomic_DNA"/>
</dbReference>
<evidence type="ECO:0000313" key="2">
    <source>
        <dbReference type="EMBL" id="CED57053.1"/>
    </source>
</evidence>
<feature type="transmembrane region" description="Helical" evidence="1">
    <location>
        <begin position="49"/>
        <end position="73"/>
    </location>
</feature>
<dbReference type="PATRIC" id="fig|80852.17.peg.3168"/>
<feature type="transmembrane region" description="Helical" evidence="1">
    <location>
        <begin position="154"/>
        <end position="175"/>
    </location>
</feature>
<feature type="transmembrane region" description="Helical" evidence="1">
    <location>
        <begin position="93"/>
        <end position="116"/>
    </location>
</feature>
<sequence length="226" mass="25867">MPALSVLLMDSFNYFKTHFIAFCILVLPFALITNGIALSFNEEDGSGKFFIYMLFILTIYPFYKGAILYYIAYSFDGRRVPFSQLYQIPAKTWFSFVLMNIILGLAVLTGFIALILPGLYLMARFSFTEIYCVLYKENSTDAIKLGWNDTKDNYWLLFKGLVIIFGLTTGLVWVSEYALGLLGLSSPVLSFIFSILEVILSMMNTIFIFRVFTINTTRLEEIQQIS</sequence>
<dbReference type="AlphaFoldDB" id="A0A090K024"/>
<keyword evidence="1" id="KW-0812">Transmembrane</keyword>